<evidence type="ECO:0000313" key="2">
    <source>
        <dbReference type="EMBL" id="ATY34144.1"/>
    </source>
</evidence>
<sequence>MPRYYLNLFNDVDAMDEEGSDFPDLGKARSAAMEAARELIADHVTKARPVDLGHRIEVTDEKGQVLVVVRFREVITLTDDSAAQD</sequence>
<dbReference type="InterPro" id="IPR054189">
    <property type="entry name" value="DUF6894"/>
</dbReference>
<feature type="domain" description="DUF6894" evidence="1">
    <location>
        <begin position="3"/>
        <end position="71"/>
    </location>
</feature>
<evidence type="ECO:0000313" key="3">
    <source>
        <dbReference type="Proteomes" id="UP000229081"/>
    </source>
</evidence>
<dbReference type="RefSeq" id="WP_100283933.1">
    <property type="nucleotide sequence ID" value="NZ_CP024923.1"/>
</dbReference>
<name>A0A2K8MM93_9SPHN</name>
<gene>
    <name evidence="2" type="ORF">CVN68_21095</name>
</gene>
<organism evidence="2 3">
    <name type="scientific">Sphingomonas psychrotolerans</name>
    <dbReference type="NCBI Taxonomy" id="1327635"/>
    <lineage>
        <taxon>Bacteria</taxon>
        <taxon>Pseudomonadati</taxon>
        <taxon>Pseudomonadota</taxon>
        <taxon>Alphaproteobacteria</taxon>
        <taxon>Sphingomonadales</taxon>
        <taxon>Sphingomonadaceae</taxon>
        <taxon>Sphingomonas</taxon>
    </lineage>
</organism>
<evidence type="ECO:0000259" key="1">
    <source>
        <dbReference type="Pfam" id="PF21834"/>
    </source>
</evidence>
<dbReference type="KEGG" id="sphc:CVN68_21095"/>
<proteinExistence type="predicted"/>
<protein>
    <recommendedName>
        <fullName evidence="1">DUF6894 domain-containing protein</fullName>
    </recommendedName>
</protein>
<accession>A0A2K8MM93</accession>
<dbReference type="Proteomes" id="UP000229081">
    <property type="component" value="Chromosome"/>
</dbReference>
<keyword evidence="3" id="KW-1185">Reference proteome</keyword>
<dbReference type="Pfam" id="PF21834">
    <property type="entry name" value="DUF6894"/>
    <property type="match status" value="1"/>
</dbReference>
<dbReference type="EMBL" id="CP024923">
    <property type="protein sequence ID" value="ATY34144.1"/>
    <property type="molecule type" value="Genomic_DNA"/>
</dbReference>
<reference evidence="2 3" key="1">
    <citation type="submission" date="2017-11" db="EMBL/GenBank/DDBJ databases">
        <title>Complete genome sequence of Sphingomonas sp. Strain Cra20, a psychrotolerant potential plant growth promoting rhizobacteria.</title>
        <authorList>
            <person name="Luo Y."/>
        </authorList>
    </citation>
    <scope>NUCLEOTIDE SEQUENCE [LARGE SCALE GENOMIC DNA]</scope>
    <source>
        <strain evidence="2 3">Cra20</strain>
    </source>
</reference>
<dbReference type="AlphaFoldDB" id="A0A2K8MM93"/>